<dbReference type="PROSITE" id="PS00108">
    <property type="entry name" value="PROTEIN_KINASE_ST"/>
    <property type="match status" value="1"/>
</dbReference>
<evidence type="ECO:0000256" key="1">
    <source>
        <dbReference type="ARBA" id="ARBA00022679"/>
    </source>
</evidence>
<dbReference type="EMBL" id="FZOU01000001">
    <property type="protein sequence ID" value="SNS44165.1"/>
    <property type="molecule type" value="Genomic_DNA"/>
</dbReference>
<reference evidence="8 9" key="1">
    <citation type="submission" date="2017-06" db="EMBL/GenBank/DDBJ databases">
        <authorList>
            <person name="Kim H.J."/>
            <person name="Triplett B.A."/>
        </authorList>
    </citation>
    <scope>NUCLEOTIDE SEQUENCE [LARGE SCALE GENOMIC DNA]</scope>
    <source>
        <strain evidence="8 9">DSM 18704</strain>
    </source>
</reference>
<keyword evidence="2 6" id="KW-0547">Nucleotide-binding</keyword>
<keyword evidence="3 8" id="KW-0418">Kinase</keyword>
<gene>
    <name evidence="8" type="ORF">SAMN05421770_101987</name>
</gene>
<evidence type="ECO:0000256" key="3">
    <source>
        <dbReference type="ARBA" id="ARBA00022777"/>
    </source>
</evidence>
<dbReference type="Gene3D" id="1.10.510.10">
    <property type="entry name" value="Transferase(Phosphotransferase) domain 1"/>
    <property type="match status" value="1"/>
</dbReference>
<evidence type="ECO:0000256" key="5">
    <source>
        <dbReference type="PROSITE-ProRule" id="PRU00339"/>
    </source>
</evidence>
<keyword evidence="1" id="KW-0808">Transferase</keyword>
<dbReference type="InterPro" id="IPR011990">
    <property type="entry name" value="TPR-like_helical_dom_sf"/>
</dbReference>
<dbReference type="InterPro" id="IPR011009">
    <property type="entry name" value="Kinase-like_dom_sf"/>
</dbReference>
<keyword evidence="4 6" id="KW-0067">ATP-binding</keyword>
<dbReference type="SUPFAM" id="SSF56112">
    <property type="entry name" value="Protein kinase-like (PK-like)"/>
    <property type="match status" value="1"/>
</dbReference>
<dbReference type="SUPFAM" id="SSF48452">
    <property type="entry name" value="TPR-like"/>
    <property type="match status" value="1"/>
</dbReference>
<protein>
    <submittedName>
        <fullName evidence="8">Serine/threonine protein kinase</fullName>
    </submittedName>
</protein>
<dbReference type="Pfam" id="PF13181">
    <property type="entry name" value="TPR_8"/>
    <property type="match status" value="1"/>
</dbReference>
<dbReference type="Pfam" id="PF00069">
    <property type="entry name" value="Pkinase"/>
    <property type="match status" value="1"/>
</dbReference>
<dbReference type="CDD" id="cd14014">
    <property type="entry name" value="STKc_PknB_like"/>
    <property type="match status" value="1"/>
</dbReference>
<feature type="domain" description="Protein kinase" evidence="7">
    <location>
        <begin position="9"/>
        <end position="286"/>
    </location>
</feature>
<accession>A0A239EHN5</accession>
<dbReference type="SMART" id="SM00028">
    <property type="entry name" value="TPR"/>
    <property type="match status" value="4"/>
</dbReference>
<dbReference type="GO" id="GO:0005524">
    <property type="term" value="F:ATP binding"/>
    <property type="evidence" value="ECO:0007669"/>
    <property type="project" value="UniProtKB-UniRule"/>
</dbReference>
<dbReference type="GO" id="GO:0004674">
    <property type="term" value="F:protein serine/threonine kinase activity"/>
    <property type="evidence" value="ECO:0007669"/>
    <property type="project" value="UniProtKB-KW"/>
</dbReference>
<keyword evidence="9" id="KW-1185">Reference proteome</keyword>
<feature type="binding site" evidence="6">
    <location>
        <position position="38"/>
    </location>
    <ligand>
        <name>ATP</name>
        <dbReference type="ChEBI" id="CHEBI:30616"/>
    </ligand>
</feature>
<dbReference type="Proteomes" id="UP000198356">
    <property type="component" value="Unassembled WGS sequence"/>
</dbReference>
<proteinExistence type="predicted"/>
<evidence type="ECO:0000259" key="7">
    <source>
        <dbReference type="PROSITE" id="PS50011"/>
    </source>
</evidence>
<keyword evidence="8" id="KW-0723">Serine/threonine-protein kinase</keyword>
<dbReference type="PROSITE" id="PS50011">
    <property type="entry name" value="PROTEIN_KINASE_DOM"/>
    <property type="match status" value="1"/>
</dbReference>
<dbReference type="OrthoDB" id="9801841at2"/>
<evidence type="ECO:0000256" key="4">
    <source>
        <dbReference type="ARBA" id="ARBA00022840"/>
    </source>
</evidence>
<keyword evidence="5" id="KW-0802">TPR repeat</keyword>
<evidence type="ECO:0000313" key="8">
    <source>
        <dbReference type="EMBL" id="SNS44165.1"/>
    </source>
</evidence>
<dbReference type="InterPro" id="IPR008271">
    <property type="entry name" value="Ser/Thr_kinase_AS"/>
</dbReference>
<dbReference type="AlphaFoldDB" id="A0A239EHN5"/>
<dbReference type="Gene3D" id="3.30.200.20">
    <property type="entry name" value="Phosphorylase Kinase, domain 1"/>
    <property type="match status" value="1"/>
</dbReference>
<dbReference type="RefSeq" id="WP_089407234.1">
    <property type="nucleotide sequence ID" value="NZ_FZOU01000001.1"/>
</dbReference>
<dbReference type="InterPro" id="IPR017441">
    <property type="entry name" value="Protein_kinase_ATP_BS"/>
</dbReference>
<dbReference type="PROSITE" id="PS50005">
    <property type="entry name" value="TPR"/>
    <property type="match status" value="2"/>
</dbReference>
<dbReference type="PANTHER" id="PTHR43289:SF6">
    <property type="entry name" value="SERINE_THREONINE-PROTEIN KINASE NEKL-3"/>
    <property type="match status" value="1"/>
</dbReference>
<dbReference type="PANTHER" id="PTHR43289">
    <property type="entry name" value="MITOGEN-ACTIVATED PROTEIN KINASE KINASE KINASE 20-RELATED"/>
    <property type="match status" value="1"/>
</dbReference>
<organism evidence="8 9">
    <name type="scientific">Granulicella rosea</name>
    <dbReference type="NCBI Taxonomy" id="474952"/>
    <lineage>
        <taxon>Bacteria</taxon>
        <taxon>Pseudomonadati</taxon>
        <taxon>Acidobacteriota</taxon>
        <taxon>Terriglobia</taxon>
        <taxon>Terriglobales</taxon>
        <taxon>Acidobacteriaceae</taxon>
        <taxon>Granulicella</taxon>
    </lineage>
</organism>
<dbReference type="InterPro" id="IPR019734">
    <property type="entry name" value="TPR_rpt"/>
</dbReference>
<dbReference type="Gene3D" id="1.25.40.10">
    <property type="entry name" value="Tetratricopeptide repeat domain"/>
    <property type="match status" value="1"/>
</dbReference>
<evidence type="ECO:0000313" key="9">
    <source>
        <dbReference type="Proteomes" id="UP000198356"/>
    </source>
</evidence>
<dbReference type="InterPro" id="IPR000719">
    <property type="entry name" value="Prot_kinase_dom"/>
</dbReference>
<feature type="repeat" description="TPR" evidence="5">
    <location>
        <begin position="644"/>
        <end position="677"/>
    </location>
</feature>
<dbReference type="PROSITE" id="PS00107">
    <property type="entry name" value="PROTEIN_KINASE_ATP"/>
    <property type="match status" value="1"/>
</dbReference>
<evidence type="ECO:0000256" key="2">
    <source>
        <dbReference type="ARBA" id="ARBA00022741"/>
    </source>
</evidence>
<evidence type="ECO:0000256" key="6">
    <source>
        <dbReference type="PROSITE-ProRule" id="PRU10141"/>
    </source>
</evidence>
<sequence>MKRRIIEHYEFVRKIGTGGSGVVFLANDTLLQRPVVLKLLKRGSLTLEQMRMTQLREARLASAIDHPNVCAIYDVGEADDEAYIVMQYIPGQALDKLITAGPANLQLVLSAGIQIADGLAAAHYLGIFHRDLKPANVMLTEGGLIKILDFGLARRLNNVEEAEFDPAGPAAPRVAPAGATYTARGGTIAYMAPEQFVTGQSSVQSDIFALGLILYELATGRHPFHRPDAQEFQSIRAIQYAEPTPIREIVPHLPVELESVIFRCLEKQPSARFASAADVREALKTIMMAHQMDSVGMPGEGTITMMPSQGRLALDTPEEEKRTTGILSMLAERFRESSSPAASKLNTIVALPFINFGGQGPDAPSPLYGYALADAIAARLARMPSLVVRPSSALATVATQQLDPLSIGKKLMVNFVLTGNFLRSDKGFDLNWQLLDVNGQSVKAGGSINVASFDLVAVQSEICNEVFSTLQGFGGLQPTEGARTASLTEVNSEDYLQARAVLSSFMSRTGSRDDLNRARELFESVTKQDANYAPGWSGLGITHLQYARHGLGGQMHVLEARRAFDKALSLDPGSVESNLYRVYMLLSRGEKESARHGIEHLLQTAANDWNVHLVAGQTLRIDGMYEEALDQFNISLRLNPSNAALIYNNRARVYQYQNQLELAADELEKGLTLEPRQPLLRISLGYQQMRMGDPAKAVETLEDVISHESSLRIVFPTIALCYVQLGERQKAASFIIDETLSAAEADSEMAYRLATYFALEGDESEALHWLRRAIYLGNENYPWFSKNPAWRRLNGHADFERILEDLKKSYRRNQKNWKRLLAQVRD</sequence>
<name>A0A239EHN5_9BACT</name>
<dbReference type="SMART" id="SM00220">
    <property type="entry name" value="S_TKc"/>
    <property type="match status" value="1"/>
</dbReference>
<dbReference type="NCBIfam" id="NF047558">
    <property type="entry name" value="TPR_END_plus"/>
    <property type="match status" value="1"/>
</dbReference>
<feature type="repeat" description="TPR" evidence="5">
    <location>
        <begin position="609"/>
        <end position="642"/>
    </location>
</feature>